<dbReference type="Proteomes" id="UP000816034">
    <property type="component" value="Unassembled WGS sequence"/>
</dbReference>
<accession>A0AA88GLH9</accession>
<dbReference type="RefSeq" id="XP_044548870.1">
    <property type="nucleotide sequence ID" value="XM_044694177.1"/>
</dbReference>
<gene>
    <name evidence="2" type="ORF">C9374_004528</name>
</gene>
<reference evidence="2 3" key="1">
    <citation type="journal article" date="2018" name="BMC Genomics">
        <title>The genome of Naegleria lovaniensis, the basis for a comparative approach to unravel pathogenicity factors of the human pathogenic amoeba N. fowleri.</title>
        <authorList>
            <person name="Liechti N."/>
            <person name="Schurch N."/>
            <person name="Bruggmann R."/>
            <person name="Wittwer M."/>
        </authorList>
    </citation>
    <scope>NUCLEOTIDE SEQUENCE [LARGE SCALE GENOMIC DNA]</scope>
    <source>
        <strain evidence="2 3">ATCC 30569</strain>
    </source>
</reference>
<proteinExistence type="predicted"/>
<dbReference type="GeneID" id="68096983"/>
<feature type="compositionally biased region" description="Low complexity" evidence="1">
    <location>
        <begin position="74"/>
        <end position="83"/>
    </location>
</feature>
<evidence type="ECO:0000313" key="2">
    <source>
        <dbReference type="EMBL" id="KAG2383191.1"/>
    </source>
</evidence>
<name>A0AA88GLH9_NAELO</name>
<organism evidence="2 3">
    <name type="scientific">Naegleria lovaniensis</name>
    <name type="common">Amoeba</name>
    <dbReference type="NCBI Taxonomy" id="51637"/>
    <lineage>
        <taxon>Eukaryota</taxon>
        <taxon>Discoba</taxon>
        <taxon>Heterolobosea</taxon>
        <taxon>Tetramitia</taxon>
        <taxon>Eutetramitia</taxon>
        <taxon>Vahlkampfiidae</taxon>
        <taxon>Naegleria</taxon>
    </lineage>
</organism>
<keyword evidence="3" id="KW-1185">Reference proteome</keyword>
<protein>
    <submittedName>
        <fullName evidence="2">Uncharacterized protein</fullName>
    </submittedName>
</protein>
<dbReference type="AlphaFoldDB" id="A0AA88GLH9"/>
<evidence type="ECO:0000256" key="1">
    <source>
        <dbReference type="SAM" id="MobiDB-lite"/>
    </source>
</evidence>
<dbReference type="EMBL" id="PYSW02000021">
    <property type="protein sequence ID" value="KAG2383191.1"/>
    <property type="molecule type" value="Genomic_DNA"/>
</dbReference>
<sequence>MVRLRMGEKASRFTLLAVFSTMFAANMYVMGRAISGNPIRIEGFETKEEGRKTLAKLYQIDSYEKLKQEFVNSFSSSSQSNSTEESESLKQMSPEDTTERKNKTNPTVEEDDESFYIKIKK</sequence>
<feature type="region of interest" description="Disordered" evidence="1">
    <location>
        <begin position="74"/>
        <end position="121"/>
    </location>
</feature>
<comment type="caution">
    <text evidence="2">The sequence shown here is derived from an EMBL/GenBank/DDBJ whole genome shotgun (WGS) entry which is preliminary data.</text>
</comment>
<evidence type="ECO:0000313" key="3">
    <source>
        <dbReference type="Proteomes" id="UP000816034"/>
    </source>
</evidence>